<evidence type="ECO:0000256" key="1">
    <source>
        <dbReference type="SAM" id="SignalP"/>
    </source>
</evidence>
<proteinExistence type="predicted"/>
<dbReference type="EMBL" id="KN817544">
    <property type="protein sequence ID" value="KJA23308.1"/>
    <property type="molecule type" value="Genomic_DNA"/>
</dbReference>
<reference evidence="3" key="1">
    <citation type="submission" date="2014-04" db="EMBL/GenBank/DDBJ databases">
        <title>Evolutionary Origins and Diversification of the Mycorrhizal Mutualists.</title>
        <authorList>
            <consortium name="DOE Joint Genome Institute"/>
            <consortium name="Mycorrhizal Genomics Consortium"/>
            <person name="Kohler A."/>
            <person name="Kuo A."/>
            <person name="Nagy L.G."/>
            <person name="Floudas D."/>
            <person name="Copeland A."/>
            <person name="Barry K.W."/>
            <person name="Cichocki N."/>
            <person name="Veneault-Fourrey C."/>
            <person name="LaButti K."/>
            <person name="Lindquist E.A."/>
            <person name="Lipzen A."/>
            <person name="Lundell T."/>
            <person name="Morin E."/>
            <person name="Murat C."/>
            <person name="Riley R."/>
            <person name="Ohm R."/>
            <person name="Sun H."/>
            <person name="Tunlid A."/>
            <person name="Henrissat B."/>
            <person name="Grigoriev I.V."/>
            <person name="Hibbett D.S."/>
            <person name="Martin F."/>
        </authorList>
    </citation>
    <scope>NUCLEOTIDE SEQUENCE [LARGE SCALE GENOMIC DNA]</scope>
    <source>
        <strain evidence="3">FD-334 SS-4</strain>
    </source>
</reference>
<accession>A0A0D2MI31</accession>
<feature type="signal peptide" evidence="1">
    <location>
        <begin position="1"/>
        <end position="21"/>
    </location>
</feature>
<dbReference type="Proteomes" id="UP000054270">
    <property type="component" value="Unassembled WGS sequence"/>
</dbReference>
<sequence>MFGKLISVVIIASSLIMGVAAKHAQLNRLSQYFSSLTRGAGIQRGMKHGVCRAATALRFTSIVRHSRHARGSWLFGSTSPRHYPVRRWGLADTP</sequence>
<dbReference type="AlphaFoldDB" id="A0A0D2MI31"/>
<evidence type="ECO:0000313" key="3">
    <source>
        <dbReference type="Proteomes" id="UP000054270"/>
    </source>
</evidence>
<feature type="chain" id="PRO_5002247252" evidence="1">
    <location>
        <begin position="22"/>
        <end position="94"/>
    </location>
</feature>
<keyword evidence="3" id="KW-1185">Reference proteome</keyword>
<evidence type="ECO:0000313" key="2">
    <source>
        <dbReference type="EMBL" id="KJA23308.1"/>
    </source>
</evidence>
<protein>
    <submittedName>
        <fullName evidence="2">Uncharacterized protein</fullName>
    </submittedName>
</protein>
<keyword evidence="1" id="KW-0732">Signal</keyword>
<name>A0A0D2MI31_HYPSF</name>
<gene>
    <name evidence="2" type="ORF">HYPSUDRAFT_598387</name>
</gene>
<organism evidence="2 3">
    <name type="scientific">Hypholoma sublateritium (strain FD-334 SS-4)</name>
    <dbReference type="NCBI Taxonomy" id="945553"/>
    <lineage>
        <taxon>Eukaryota</taxon>
        <taxon>Fungi</taxon>
        <taxon>Dikarya</taxon>
        <taxon>Basidiomycota</taxon>
        <taxon>Agaricomycotina</taxon>
        <taxon>Agaricomycetes</taxon>
        <taxon>Agaricomycetidae</taxon>
        <taxon>Agaricales</taxon>
        <taxon>Agaricineae</taxon>
        <taxon>Strophariaceae</taxon>
        <taxon>Hypholoma</taxon>
    </lineage>
</organism>